<protein>
    <submittedName>
        <fullName evidence="1">CLUMA_CG018457, isoform A</fullName>
    </submittedName>
</protein>
<gene>
    <name evidence="1" type="ORF">CLUMA_CG018457</name>
</gene>
<dbReference type="AlphaFoldDB" id="A0A1J1IYY1"/>
<evidence type="ECO:0000313" key="2">
    <source>
        <dbReference type="Proteomes" id="UP000183832"/>
    </source>
</evidence>
<organism evidence="1 2">
    <name type="scientific">Clunio marinus</name>
    <dbReference type="NCBI Taxonomy" id="568069"/>
    <lineage>
        <taxon>Eukaryota</taxon>
        <taxon>Metazoa</taxon>
        <taxon>Ecdysozoa</taxon>
        <taxon>Arthropoda</taxon>
        <taxon>Hexapoda</taxon>
        <taxon>Insecta</taxon>
        <taxon>Pterygota</taxon>
        <taxon>Neoptera</taxon>
        <taxon>Endopterygota</taxon>
        <taxon>Diptera</taxon>
        <taxon>Nematocera</taxon>
        <taxon>Chironomoidea</taxon>
        <taxon>Chironomidae</taxon>
        <taxon>Clunio</taxon>
    </lineage>
</organism>
<proteinExistence type="predicted"/>
<sequence>MPASRWLYNTVIKPFIAHVFRCESFAAVVFIHCICSVHSKNHSIRNSEQVLLENVQSYRH</sequence>
<accession>A0A1J1IYY1</accession>
<dbReference type="EMBL" id="CVRI01000064">
    <property type="protein sequence ID" value="CRL05483.1"/>
    <property type="molecule type" value="Genomic_DNA"/>
</dbReference>
<keyword evidence="2" id="KW-1185">Reference proteome</keyword>
<evidence type="ECO:0000313" key="1">
    <source>
        <dbReference type="EMBL" id="CRL05483.1"/>
    </source>
</evidence>
<reference evidence="1 2" key="1">
    <citation type="submission" date="2015-04" db="EMBL/GenBank/DDBJ databases">
        <authorList>
            <person name="Syromyatnikov M.Y."/>
            <person name="Popov V.N."/>
        </authorList>
    </citation>
    <scope>NUCLEOTIDE SEQUENCE [LARGE SCALE GENOMIC DNA]</scope>
</reference>
<name>A0A1J1IYY1_9DIPT</name>
<dbReference type="Proteomes" id="UP000183832">
    <property type="component" value="Unassembled WGS sequence"/>
</dbReference>